<name>A0A381XSP8_9ZZZZ</name>
<dbReference type="AlphaFoldDB" id="A0A381XSP8"/>
<organism evidence="1">
    <name type="scientific">marine metagenome</name>
    <dbReference type="NCBI Taxonomy" id="408172"/>
    <lineage>
        <taxon>unclassified sequences</taxon>
        <taxon>metagenomes</taxon>
        <taxon>ecological metagenomes</taxon>
    </lineage>
</organism>
<sequence length="45" mass="5360">MQKCALALEQAIAHGHNEYRIHELHERLMKLSIVNLDEEEEDWCL</sequence>
<dbReference type="EMBL" id="UINC01016076">
    <property type="protein sequence ID" value="SVA67227.1"/>
    <property type="molecule type" value="Genomic_DNA"/>
</dbReference>
<proteinExistence type="predicted"/>
<protein>
    <submittedName>
        <fullName evidence="1">Uncharacterized protein</fullName>
    </submittedName>
</protein>
<reference evidence="1" key="1">
    <citation type="submission" date="2018-05" db="EMBL/GenBank/DDBJ databases">
        <authorList>
            <person name="Lanie J.A."/>
            <person name="Ng W.-L."/>
            <person name="Kazmierczak K.M."/>
            <person name="Andrzejewski T.M."/>
            <person name="Davidsen T.M."/>
            <person name="Wayne K.J."/>
            <person name="Tettelin H."/>
            <person name="Glass J.I."/>
            <person name="Rusch D."/>
            <person name="Podicherti R."/>
            <person name="Tsui H.-C.T."/>
            <person name="Winkler M.E."/>
        </authorList>
    </citation>
    <scope>NUCLEOTIDE SEQUENCE</scope>
</reference>
<accession>A0A381XSP8</accession>
<evidence type="ECO:0000313" key="1">
    <source>
        <dbReference type="EMBL" id="SVA67227.1"/>
    </source>
</evidence>
<gene>
    <name evidence="1" type="ORF">METZ01_LOCUS120081</name>
</gene>